<protein>
    <submittedName>
        <fullName evidence="1">Cupin</fullName>
    </submittedName>
</protein>
<organism evidence="1 2">
    <name type="scientific">Undibacterium jejuense</name>
    <dbReference type="NCBI Taxonomy" id="1344949"/>
    <lineage>
        <taxon>Bacteria</taxon>
        <taxon>Pseudomonadati</taxon>
        <taxon>Pseudomonadota</taxon>
        <taxon>Betaproteobacteria</taxon>
        <taxon>Burkholderiales</taxon>
        <taxon>Oxalobacteraceae</taxon>
        <taxon>Undibacterium</taxon>
    </lineage>
</organism>
<evidence type="ECO:0000313" key="1">
    <source>
        <dbReference type="EMBL" id="MBC3862835.1"/>
    </source>
</evidence>
<proteinExistence type="predicted"/>
<dbReference type="RefSeq" id="WP_186912780.1">
    <property type="nucleotide sequence ID" value="NZ_JACOFV010000010.1"/>
</dbReference>
<evidence type="ECO:0000313" key="2">
    <source>
        <dbReference type="Proteomes" id="UP000634011"/>
    </source>
</evidence>
<gene>
    <name evidence="1" type="ORF">H8K32_12035</name>
</gene>
<comment type="caution">
    <text evidence="1">The sequence shown here is derived from an EMBL/GenBank/DDBJ whole genome shotgun (WGS) entry which is preliminary data.</text>
</comment>
<name>A0A923HIK5_9BURK</name>
<keyword evidence="2" id="KW-1185">Reference proteome</keyword>
<accession>A0A923HIK5</accession>
<dbReference type="AlphaFoldDB" id="A0A923HIK5"/>
<dbReference type="Gene3D" id="2.60.120.10">
    <property type="entry name" value="Jelly Rolls"/>
    <property type="match status" value="1"/>
</dbReference>
<dbReference type="InterPro" id="IPR011051">
    <property type="entry name" value="RmlC_Cupin_sf"/>
</dbReference>
<dbReference type="EMBL" id="JACOFV010000010">
    <property type="protein sequence ID" value="MBC3862835.1"/>
    <property type="molecule type" value="Genomic_DNA"/>
</dbReference>
<dbReference type="InterPro" id="IPR014710">
    <property type="entry name" value="RmlC-like_jellyroll"/>
</dbReference>
<dbReference type="SUPFAM" id="SSF51182">
    <property type="entry name" value="RmlC-like cupins"/>
    <property type="match status" value="1"/>
</dbReference>
<reference evidence="1" key="1">
    <citation type="submission" date="2020-08" db="EMBL/GenBank/DDBJ databases">
        <title>Novel species isolated from subtropical streams in China.</title>
        <authorList>
            <person name="Lu H."/>
        </authorList>
    </citation>
    <scope>NUCLEOTIDE SEQUENCE</scope>
    <source>
        <strain evidence="1">KACC 12607</strain>
    </source>
</reference>
<sequence>MNGTPLSQFPAHLGLGANVEIEPAFTGNMQWYEAYVNRHLADGAEGRLVSMHTSDRSWDSWEMHPQGNEMVLCTAGQVTFYQEFPDGEVKQVILRTGEYLVNPPLVWHTADIDVPTTLLFITSGIGTQHRGREKNLD</sequence>
<dbReference type="Proteomes" id="UP000634011">
    <property type="component" value="Unassembled WGS sequence"/>
</dbReference>